<feature type="signal peptide" evidence="1">
    <location>
        <begin position="1"/>
        <end position="21"/>
    </location>
</feature>
<keyword evidence="1" id="KW-0732">Signal</keyword>
<evidence type="ECO:0000256" key="1">
    <source>
        <dbReference type="SAM" id="SignalP"/>
    </source>
</evidence>
<evidence type="ECO:0000313" key="2">
    <source>
        <dbReference type="EMBL" id="MPC23129.1"/>
    </source>
</evidence>
<sequence length="83" mass="9312">MDWCPRPCVPVASLTLYKTLAVTTTTTTTTSTTPPGHRHHYHHSRPFQYIIPQRITKKHTSLSVLGSRIPYSSPGMPTLRPLS</sequence>
<feature type="chain" id="PRO_5022689878" description="Secreted protein" evidence="1">
    <location>
        <begin position="22"/>
        <end position="83"/>
    </location>
</feature>
<protein>
    <recommendedName>
        <fullName evidence="4">Secreted protein</fullName>
    </recommendedName>
</protein>
<name>A0A5B7DPW7_PORTR</name>
<keyword evidence="3" id="KW-1185">Reference proteome</keyword>
<accession>A0A5B7DPW7</accession>
<dbReference type="EMBL" id="VSRR010001170">
    <property type="protein sequence ID" value="MPC23129.1"/>
    <property type="molecule type" value="Genomic_DNA"/>
</dbReference>
<comment type="caution">
    <text evidence="2">The sequence shown here is derived from an EMBL/GenBank/DDBJ whole genome shotgun (WGS) entry which is preliminary data.</text>
</comment>
<evidence type="ECO:0008006" key="4">
    <source>
        <dbReference type="Google" id="ProtNLM"/>
    </source>
</evidence>
<gene>
    <name evidence="2" type="ORF">E2C01_016168</name>
</gene>
<dbReference type="Proteomes" id="UP000324222">
    <property type="component" value="Unassembled WGS sequence"/>
</dbReference>
<evidence type="ECO:0000313" key="3">
    <source>
        <dbReference type="Proteomes" id="UP000324222"/>
    </source>
</evidence>
<reference evidence="2 3" key="1">
    <citation type="submission" date="2019-05" db="EMBL/GenBank/DDBJ databases">
        <title>Another draft genome of Portunus trituberculatus and its Hox gene families provides insights of decapod evolution.</title>
        <authorList>
            <person name="Jeong J.-H."/>
            <person name="Song I."/>
            <person name="Kim S."/>
            <person name="Choi T."/>
            <person name="Kim D."/>
            <person name="Ryu S."/>
            <person name="Kim W."/>
        </authorList>
    </citation>
    <scope>NUCLEOTIDE SEQUENCE [LARGE SCALE GENOMIC DNA]</scope>
    <source>
        <tissue evidence="2">Muscle</tissue>
    </source>
</reference>
<organism evidence="2 3">
    <name type="scientific">Portunus trituberculatus</name>
    <name type="common">Swimming crab</name>
    <name type="synonym">Neptunus trituberculatus</name>
    <dbReference type="NCBI Taxonomy" id="210409"/>
    <lineage>
        <taxon>Eukaryota</taxon>
        <taxon>Metazoa</taxon>
        <taxon>Ecdysozoa</taxon>
        <taxon>Arthropoda</taxon>
        <taxon>Crustacea</taxon>
        <taxon>Multicrustacea</taxon>
        <taxon>Malacostraca</taxon>
        <taxon>Eumalacostraca</taxon>
        <taxon>Eucarida</taxon>
        <taxon>Decapoda</taxon>
        <taxon>Pleocyemata</taxon>
        <taxon>Brachyura</taxon>
        <taxon>Eubrachyura</taxon>
        <taxon>Portunoidea</taxon>
        <taxon>Portunidae</taxon>
        <taxon>Portuninae</taxon>
        <taxon>Portunus</taxon>
    </lineage>
</organism>
<proteinExistence type="predicted"/>
<dbReference type="AlphaFoldDB" id="A0A5B7DPW7"/>